<dbReference type="PROSITE" id="PS50918">
    <property type="entry name" value="WWE"/>
    <property type="match status" value="1"/>
</dbReference>
<dbReference type="AlphaFoldDB" id="A0A812S250"/>
<dbReference type="InterPro" id="IPR051712">
    <property type="entry name" value="ARTD-AVP"/>
</dbReference>
<protein>
    <submittedName>
        <fullName evidence="5">HET-E1 protein</fullName>
    </submittedName>
</protein>
<comment type="subcellular location">
    <subcellularLocation>
        <location evidence="1">Nucleus</location>
    </subcellularLocation>
</comment>
<dbReference type="Pfam" id="PF02825">
    <property type="entry name" value="WWE"/>
    <property type="match status" value="1"/>
</dbReference>
<reference evidence="5" key="1">
    <citation type="submission" date="2021-02" db="EMBL/GenBank/DDBJ databases">
        <authorList>
            <person name="Dougan E. K."/>
            <person name="Rhodes N."/>
            <person name="Thang M."/>
            <person name="Chan C."/>
        </authorList>
    </citation>
    <scope>NUCLEOTIDE SEQUENCE</scope>
</reference>
<dbReference type="PANTHER" id="PTHR45740:SF2">
    <property type="entry name" value="POLY [ADP-RIBOSE] POLYMERASE"/>
    <property type="match status" value="1"/>
</dbReference>
<dbReference type="OrthoDB" id="428419at2759"/>
<evidence type="ECO:0000256" key="2">
    <source>
        <dbReference type="ARBA" id="ARBA00023242"/>
    </source>
</evidence>
<accession>A0A812S250</accession>
<dbReference type="Gene3D" id="3.90.228.10">
    <property type="match status" value="1"/>
</dbReference>
<gene>
    <name evidence="5" type="primary">HET-E1</name>
    <name evidence="5" type="ORF">SNAT2548_LOCUS25880</name>
</gene>
<dbReference type="GO" id="GO:0005634">
    <property type="term" value="C:nucleus"/>
    <property type="evidence" value="ECO:0007669"/>
    <property type="project" value="UniProtKB-SubCell"/>
</dbReference>
<keyword evidence="6" id="KW-1185">Reference proteome</keyword>
<dbReference type="InterPro" id="IPR037197">
    <property type="entry name" value="WWE_dom_sf"/>
</dbReference>
<organism evidence="5 6">
    <name type="scientific">Symbiodinium natans</name>
    <dbReference type="NCBI Taxonomy" id="878477"/>
    <lineage>
        <taxon>Eukaryota</taxon>
        <taxon>Sar</taxon>
        <taxon>Alveolata</taxon>
        <taxon>Dinophyceae</taxon>
        <taxon>Suessiales</taxon>
        <taxon>Symbiodiniaceae</taxon>
        <taxon>Symbiodinium</taxon>
    </lineage>
</organism>
<name>A0A812S250_9DINO</name>
<sequence>MGGVASLLSHASGSEVQDSTFEHIAQFVPKWEWQDGDGTYVPYDAKVALKLEKVWSKLQEAKASPTVELSAAASVDLSKMEEVGQNGEQRRRIRRKTLDEAARGLAEPTWLHQDDEVLLADVPTEHAEAALVRSAFFGEGGLDAQEWAVVAVRRVQNYPLREAFHFERQQMLREQRRKASEASPADEEGKPDLELKEVWKGDAPSELCRDIQERLLAHGTRTCDPQVIVQDRDGFMVEKGSERAFYGQGCYFAELVQYAHHYSHVVSGNASLGSYANDKTALCLDLKGSAAEQYILAPTY</sequence>
<evidence type="ECO:0000259" key="4">
    <source>
        <dbReference type="PROSITE" id="PS50918"/>
    </source>
</evidence>
<comment type="caution">
    <text evidence="5">The sequence shown here is derived from an EMBL/GenBank/DDBJ whole genome shotgun (WGS) entry which is preliminary data.</text>
</comment>
<keyword evidence="2" id="KW-0539">Nucleus</keyword>
<dbReference type="Proteomes" id="UP000604046">
    <property type="component" value="Unassembled WGS sequence"/>
</dbReference>
<evidence type="ECO:0000313" key="6">
    <source>
        <dbReference type="Proteomes" id="UP000604046"/>
    </source>
</evidence>
<dbReference type="Gene3D" id="3.30.720.50">
    <property type="match status" value="1"/>
</dbReference>
<dbReference type="PANTHER" id="PTHR45740">
    <property type="entry name" value="POLY [ADP-RIBOSE] POLYMERASE"/>
    <property type="match status" value="1"/>
</dbReference>
<comment type="similarity">
    <text evidence="3">Belongs to the ARTD/PARP family.</text>
</comment>
<dbReference type="GO" id="GO:0003950">
    <property type="term" value="F:NAD+ poly-ADP-ribosyltransferase activity"/>
    <property type="evidence" value="ECO:0007669"/>
    <property type="project" value="TreeGrafter"/>
</dbReference>
<evidence type="ECO:0000313" key="5">
    <source>
        <dbReference type="EMBL" id="CAE7464022.1"/>
    </source>
</evidence>
<evidence type="ECO:0000256" key="1">
    <source>
        <dbReference type="ARBA" id="ARBA00004123"/>
    </source>
</evidence>
<dbReference type="GO" id="GO:1990404">
    <property type="term" value="F:NAD+-protein mono-ADP-ribosyltransferase activity"/>
    <property type="evidence" value="ECO:0007669"/>
    <property type="project" value="TreeGrafter"/>
</dbReference>
<proteinExistence type="inferred from homology"/>
<dbReference type="InterPro" id="IPR004170">
    <property type="entry name" value="WWE_dom"/>
</dbReference>
<dbReference type="SUPFAM" id="SSF56399">
    <property type="entry name" value="ADP-ribosylation"/>
    <property type="match status" value="1"/>
</dbReference>
<dbReference type="SUPFAM" id="SSF117839">
    <property type="entry name" value="WWE domain"/>
    <property type="match status" value="1"/>
</dbReference>
<evidence type="ECO:0000256" key="3">
    <source>
        <dbReference type="ARBA" id="ARBA00024347"/>
    </source>
</evidence>
<feature type="domain" description="WWE" evidence="4">
    <location>
        <begin position="17"/>
        <end position="95"/>
    </location>
</feature>
<dbReference type="EMBL" id="CAJNDS010002412">
    <property type="protein sequence ID" value="CAE7464022.1"/>
    <property type="molecule type" value="Genomic_DNA"/>
</dbReference>